<reference evidence="2 3" key="1">
    <citation type="submission" date="2018-07" db="EMBL/GenBank/DDBJ databases">
        <title>Genomic Encyclopedia of Type Strains, Phase III (KMG-III): the genomes of soil and plant-associated and newly described type strains.</title>
        <authorList>
            <person name="Whitman W."/>
        </authorList>
    </citation>
    <scope>NUCLEOTIDE SEQUENCE [LARGE SCALE GENOMIC DNA]</scope>
    <source>
        <strain evidence="2 3">CECT 7948</strain>
    </source>
</reference>
<dbReference type="PROSITE" id="PS51352">
    <property type="entry name" value="THIOREDOXIN_2"/>
    <property type="match status" value="1"/>
</dbReference>
<gene>
    <name evidence="2" type="ORF">DFQ09_103414</name>
</gene>
<dbReference type="RefSeq" id="WP_115809601.1">
    <property type="nucleotide sequence ID" value="NZ_QREI01000003.1"/>
</dbReference>
<organism evidence="2 3">
    <name type="scientific">Winogradskyella pacifica</name>
    <dbReference type="NCBI Taxonomy" id="664642"/>
    <lineage>
        <taxon>Bacteria</taxon>
        <taxon>Pseudomonadati</taxon>
        <taxon>Bacteroidota</taxon>
        <taxon>Flavobacteriia</taxon>
        <taxon>Flavobacteriales</taxon>
        <taxon>Flavobacteriaceae</taxon>
        <taxon>Winogradskyella</taxon>
    </lineage>
</organism>
<evidence type="ECO:0000313" key="3">
    <source>
        <dbReference type="Proteomes" id="UP000256919"/>
    </source>
</evidence>
<dbReference type="SUPFAM" id="SSF52833">
    <property type="entry name" value="Thioredoxin-like"/>
    <property type="match status" value="1"/>
</dbReference>
<name>A0A3D9N2Q4_9FLAO</name>
<dbReference type="InterPro" id="IPR013766">
    <property type="entry name" value="Thioredoxin_domain"/>
</dbReference>
<dbReference type="GO" id="GO:0016491">
    <property type="term" value="F:oxidoreductase activity"/>
    <property type="evidence" value="ECO:0007669"/>
    <property type="project" value="InterPro"/>
</dbReference>
<dbReference type="InterPro" id="IPR013740">
    <property type="entry name" value="Redoxin"/>
</dbReference>
<dbReference type="Pfam" id="PF08534">
    <property type="entry name" value="Redoxin"/>
    <property type="match status" value="1"/>
</dbReference>
<dbReference type="Gene3D" id="3.40.30.10">
    <property type="entry name" value="Glutaredoxin"/>
    <property type="match status" value="1"/>
</dbReference>
<keyword evidence="3" id="KW-1185">Reference proteome</keyword>
<dbReference type="AlphaFoldDB" id="A0A3D9N2Q4"/>
<proteinExistence type="predicted"/>
<dbReference type="PANTHER" id="PTHR42852">
    <property type="entry name" value="THIOL:DISULFIDE INTERCHANGE PROTEIN DSBE"/>
    <property type="match status" value="1"/>
</dbReference>
<evidence type="ECO:0000313" key="2">
    <source>
        <dbReference type="EMBL" id="REE25102.1"/>
    </source>
</evidence>
<dbReference type="InterPro" id="IPR036249">
    <property type="entry name" value="Thioredoxin-like_sf"/>
</dbReference>
<protein>
    <submittedName>
        <fullName evidence="2">Peroxiredoxin</fullName>
    </submittedName>
</protein>
<sequence length="404" mass="45899">MKNLIGFLAIILLSSCKSETPIKTLEVGSYRAVIEAQDNEEIPFIFEVTSANEIKIFNAEEVIDVNEVTYENDSVYIKLPVFEGYIAAKFEDNNLKGSFIKESLDRTVPFTADFNKTKRFEVKSTPSQNSTGIWETVFSKDIADDEYIAKGVFKQEGDKVTGTFRTTTGDYRFLEGIMDGDQMKLSTFDGAHAFLFTATVTDSTMQGYFYSGNHWKEPFVAKRNDTFELPSANNLTFIKEGYDGIDFKFPNTANELMSIKDERFKDKVVIVQIMGTWCPNCLDESKYYAEYYKENKSRGIEFVALAFEYAKTKEDAFSRIDRLQDNVGIDYPILLAQYGTSDKAKAQEKLPMLNHVLSYPISIFIDKTGKVRKIHTGFNGPATGEKYVEFKEEFEGFVNGLLAE</sequence>
<evidence type="ECO:0000259" key="1">
    <source>
        <dbReference type="PROSITE" id="PS51352"/>
    </source>
</evidence>
<dbReference type="EMBL" id="QREI01000003">
    <property type="protein sequence ID" value="REE25102.1"/>
    <property type="molecule type" value="Genomic_DNA"/>
</dbReference>
<dbReference type="CDD" id="cd02966">
    <property type="entry name" value="TlpA_like_family"/>
    <property type="match status" value="1"/>
</dbReference>
<comment type="caution">
    <text evidence="2">The sequence shown here is derived from an EMBL/GenBank/DDBJ whole genome shotgun (WGS) entry which is preliminary data.</text>
</comment>
<dbReference type="PROSITE" id="PS51257">
    <property type="entry name" value="PROKAR_LIPOPROTEIN"/>
    <property type="match status" value="1"/>
</dbReference>
<feature type="domain" description="Thioredoxin" evidence="1">
    <location>
        <begin position="238"/>
        <end position="396"/>
    </location>
</feature>
<accession>A0A3D9N2Q4</accession>
<dbReference type="Proteomes" id="UP000256919">
    <property type="component" value="Unassembled WGS sequence"/>
</dbReference>
<dbReference type="OrthoDB" id="616241at2"/>
<dbReference type="InterPro" id="IPR050553">
    <property type="entry name" value="Thioredoxin_ResA/DsbE_sf"/>
</dbReference>
<dbReference type="PANTHER" id="PTHR42852:SF13">
    <property type="entry name" value="PROTEIN DIPZ"/>
    <property type="match status" value="1"/>
</dbReference>